<dbReference type="EMBL" id="CP034791">
    <property type="protein sequence ID" value="AZT89302.1"/>
    <property type="molecule type" value="Genomic_DNA"/>
</dbReference>
<dbReference type="KEGG" id="ccha:ELD05_00600"/>
<dbReference type="Proteomes" id="UP000282930">
    <property type="component" value="Chromosome"/>
</dbReference>
<proteinExistence type="predicted"/>
<organism evidence="1 2">
    <name type="scientific">Caldicellulosiruptor changbaiensis</name>
    <dbReference type="NCBI Taxonomy" id="1222016"/>
    <lineage>
        <taxon>Bacteria</taxon>
        <taxon>Bacillati</taxon>
        <taxon>Bacillota</taxon>
        <taxon>Bacillota incertae sedis</taxon>
        <taxon>Caldicellulosiruptorales</taxon>
        <taxon>Caldicellulosiruptoraceae</taxon>
        <taxon>Caldicellulosiruptor</taxon>
    </lineage>
</organism>
<keyword evidence="2" id="KW-1185">Reference proteome</keyword>
<gene>
    <name evidence="1" type="ORF">ELD05_00600</name>
</gene>
<evidence type="ECO:0000313" key="2">
    <source>
        <dbReference type="Proteomes" id="UP000282930"/>
    </source>
</evidence>
<reference evidence="1 2" key="1">
    <citation type="submission" date="2018-12" db="EMBL/GenBank/DDBJ databases">
        <title>Genome sequence from the cellulolytic species, Caldicellulosiruptor changbaiensis.</title>
        <authorList>
            <person name="Blumer-Schuette S.E."/>
            <person name="Mendoza C."/>
        </authorList>
    </citation>
    <scope>NUCLEOTIDE SEQUENCE [LARGE SCALE GENOMIC DNA]</scope>
    <source>
        <strain evidence="1 2">CBS-Z</strain>
    </source>
</reference>
<evidence type="ECO:0000313" key="1">
    <source>
        <dbReference type="EMBL" id="AZT89302.1"/>
    </source>
</evidence>
<dbReference type="AlphaFoldDB" id="A0A3T0D232"/>
<evidence type="ECO:0008006" key="3">
    <source>
        <dbReference type="Google" id="ProtNLM"/>
    </source>
</evidence>
<dbReference type="PROSITE" id="PS51257">
    <property type="entry name" value="PROKAR_LIPOPROTEIN"/>
    <property type="match status" value="1"/>
</dbReference>
<dbReference type="RefSeq" id="WP_127350922.1">
    <property type="nucleotide sequence ID" value="NZ_CP034791.1"/>
</dbReference>
<sequence>MKLRIFLVFVLILTLLSGCKRSEPNVKEYSKEGRWEIFNFKGKAFFLDCDNSNVIIRGKKELKSATVRYVKKIFWNVDDKTSSSKLLTKSEIEKTFDDMEIKIENTLDRLYIKARAYSGEAILANTLSNPKKEFEFEVFLPEKCKVLVQNSNGNVSISDIQDGSIYIVNGKGNITITDAKASIEVKNGEGNIRLDYVNGDFSINNGNGNINLKVEKAGVFKVIGTKGNINAKIDELDGFGLSSFVSLGEGNVTFLVGKNIRARIKVNANGKVQSNFNMIKTGKHYYIDLDSGKNLIEIVNLNGTVKIAKNY</sequence>
<protein>
    <recommendedName>
        <fullName evidence="3">Adhesin domain-containing protein</fullName>
    </recommendedName>
</protein>
<accession>A0A3T0D232</accession>
<name>A0A3T0D232_9FIRM</name>